<dbReference type="Gene3D" id="3.40.250.10">
    <property type="entry name" value="Rhodanese-like domain"/>
    <property type="match status" value="2"/>
</dbReference>
<dbReference type="InterPro" id="IPR051682">
    <property type="entry name" value="Mito_Persulfide_Diox"/>
</dbReference>
<reference evidence="3 4" key="1">
    <citation type="submission" date="2011-02" db="EMBL/GenBank/DDBJ databases">
        <title>The Genome Sequence of Sphaeroforma arctica JP610.</title>
        <authorList>
            <consortium name="The Broad Institute Genome Sequencing Platform"/>
            <person name="Russ C."/>
            <person name="Cuomo C."/>
            <person name="Young S.K."/>
            <person name="Zeng Q."/>
            <person name="Gargeya S."/>
            <person name="Alvarado L."/>
            <person name="Berlin A."/>
            <person name="Chapman S.B."/>
            <person name="Chen Z."/>
            <person name="Freedman E."/>
            <person name="Gellesch M."/>
            <person name="Goldberg J."/>
            <person name="Griggs A."/>
            <person name="Gujja S."/>
            <person name="Heilman E."/>
            <person name="Heiman D."/>
            <person name="Howarth C."/>
            <person name="Mehta T."/>
            <person name="Neiman D."/>
            <person name="Pearson M."/>
            <person name="Roberts A."/>
            <person name="Saif S."/>
            <person name="Shea T."/>
            <person name="Shenoy N."/>
            <person name="Sisk P."/>
            <person name="Stolte C."/>
            <person name="Sykes S."/>
            <person name="White J."/>
            <person name="Yandava C."/>
            <person name="Burger G."/>
            <person name="Gray M.W."/>
            <person name="Holland P.W.H."/>
            <person name="King N."/>
            <person name="Lang F.B.F."/>
            <person name="Roger A.J."/>
            <person name="Ruiz-Trillo I."/>
            <person name="Haas B."/>
            <person name="Nusbaum C."/>
            <person name="Birren B."/>
        </authorList>
    </citation>
    <scope>NUCLEOTIDE SEQUENCE [LARGE SCALE GENOMIC DNA]</scope>
    <source>
        <strain evidence="3 4">JP610</strain>
    </source>
</reference>
<keyword evidence="1" id="KW-0479">Metal-binding</keyword>
<dbReference type="FunFam" id="3.60.15.10:FF:000030">
    <property type="entry name" value="Metallo-beta-lactamase family protein"/>
    <property type="match status" value="1"/>
</dbReference>
<protein>
    <recommendedName>
        <fullName evidence="2">Rhodanese domain-containing protein</fullName>
    </recommendedName>
</protein>
<dbReference type="Pfam" id="PF00581">
    <property type="entry name" value="Rhodanese"/>
    <property type="match status" value="2"/>
</dbReference>
<keyword evidence="4" id="KW-1185">Reference proteome</keyword>
<gene>
    <name evidence="3" type="ORF">SARC_08522</name>
</gene>
<dbReference type="GO" id="GO:0046872">
    <property type="term" value="F:metal ion binding"/>
    <property type="evidence" value="ECO:0007669"/>
    <property type="project" value="UniProtKB-KW"/>
</dbReference>
<feature type="domain" description="Rhodanese" evidence="2">
    <location>
        <begin position="281"/>
        <end position="382"/>
    </location>
</feature>
<evidence type="ECO:0000313" key="4">
    <source>
        <dbReference type="Proteomes" id="UP000054560"/>
    </source>
</evidence>
<dbReference type="PANTHER" id="PTHR43084">
    <property type="entry name" value="PERSULFIDE DIOXYGENASE ETHE1"/>
    <property type="match status" value="1"/>
</dbReference>
<dbReference type="InterPro" id="IPR036866">
    <property type="entry name" value="RibonucZ/Hydroxyglut_hydro"/>
</dbReference>
<dbReference type="RefSeq" id="XP_014152973.1">
    <property type="nucleotide sequence ID" value="XM_014297498.1"/>
</dbReference>
<sequence length="509" mass="56104">MTNALEDLYFKPYYLGCLAHASYLLCHKGKAFVIDPRRDVDEYISDAKAVGCTIAGVFETHTHADFVSGHVELKFKSGADIYISGETEVGYEHVGLKDNQVVELSEDYSLRAMHTPGHTPDSMTFVLQQRQAGGKARDIKAFTGDTLFIGDCGRPDLLGSIGWTATDLATMLYKSLNERVMSLDDDVEVWPAHGAGSACGKALSDDRSSTIGKERVTNPAIECDTLEKFIEYATSGQPHKPQYFAHSVAMNKSADPETIDNLKEKVKHMSVDEVHDAMHNSTQATYVLDVRPAEEFAQAHIPQSMSFWLGSPEGVEVKAEDGMFASWVGTMMAHDRNIIIVASQGRSDEAITRLARIGYHNVMGVLKGGIDSWAESGRALDSFSRKEASELKQFFADGSRVIDVRTEPEFSIQHYNGSINLPTADLLSVTANKLTQGQKYVTYCQSGFRSMIAATFLRRAGFDVVDVRGGFDSIIEVVSEDEISAEVLCPRKQKLLEEKLKNELEVAKA</sequence>
<dbReference type="EMBL" id="KQ242370">
    <property type="protein sequence ID" value="KNC79071.1"/>
    <property type="molecule type" value="Genomic_DNA"/>
</dbReference>
<dbReference type="InterPro" id="IPR001279">
    <property type="entry name" value="Metallo-B-lactamas"/>
</dbReference>
<dbReference type="OrthoDB" id="449487at2759"/>
<dbReference type="Pfam" id="PF00753">
    <property type="entry name" value="Lactamase_B"/>
    <property type="match status" value="1"/>
</dbReference>
<dbReference type="STRING" id="667725.A0A0L0FRB8"/>
<dbReference type="GO" id="GO:0050313">
    <property type="term" value="F:sulfur dioxygenase activity"/>
    <property type="evidence" value="ECO:0007669"/>
    <property type="project" value="InterPro"/>
</dbReference>
<dbReference type="SUPFAM" id="SSF52821">
    <property type="entry name" value="Rhodanese/Cell cycle control phosphatase"/>
    <property type="match status" value="2"/>
</dbReference>
<dbReference type="SMART" id="SM00849">
    <property type="entry name" value="Lactamase_B"/>
    <property type="match status" value="1"/>
</dbReference>
<dbReference type="SMART" id="SM00450">
    <property type="entry name" value="RHOD"/>
    <property type="match status" value="2"/>
</dbReference>
<dbReference type="CDD" id="cd00158">
    <property type="entry name" value="RHOD"/>
    <property type="match status" value="2"/>
</dbReference>
<dbReference type="SUPFAM" id="SSF56281">
    <property type="entry name" value="Metallo-hydrolase/oxidoreductase"/>
    <property type="match status" value="1"/>
</dbReference>
<dbReference type="Proteomes" id="UP000054560">
    <property type="component" value="Unassembled WGS sequence"/>
</dbReference>
<dbReference type="PANTHER" id="PTHR43084:SF1">
    <property type="entry name" value="PERSULFIDE DIOXYGENASE ETHE1, MITOCHONDRIAL"/>
    <property type="match status" value="1"/>
</dbReference>
<dbReference type="GO" id="GO:0070813">
    <property type="term" value="P:hydrogen sulfide metabolic process"/>
    <property type="evidence" value="ECO:0007669"/>
    <property type="project" value="TreeGrafter"/>
</dbReference>
<dbReference type="InterPro" id="IPR036873">
    <property type="entry name" value="Rhodanese-like_dom_sf"/>
</dbReference>
<dbReference type="GO" id="GO:0006749">
    <property type="term" value="P:glutathione metabolic process"/>
    <property type="evidence" value="ECO:0007669"/>
    <property type="project" value="InterPro"/>
</dbReference>
<name>A0A0L0FRB8_9EUKA</name>
<evidence type="ECO:0000313" key="3">
    <source>
        <dbReference type="EMBL" id="KNC79071.1"/>
    </source>
</evidence>
<dbReference type="AlphaFoldDB" id="A0A0L0FRB8"/>
<dbReference type="GeneID" id="25909026"/>
<dbReference type="InterPro" id="IPR001763">
    <property type="entry name" value="Rhodanese-like_dom"/>
</dbReference>
<organism evidence="3 4">
    <name type="scientific">Sphaeroforma arctica JP610</name>
    <dbReference type="NCBI Taxonomy" id="667725"/>
    <lineage>
        <taxon>Eukaryota</taxon>
        <taxon>Ichthyosporea</taxon>
        <taxon>Ichthyophonida</taxon>
        <taxon>Sphaeroforma</taxon>
    </lineage>
</organism>
<dbReference type="PROSITE" id="PS50206">
    <property type="entry name" value="RHODANESE_3"/>
    <property type="match status" value="2"/>
</dbReference>
<dbReference type="eggNOG" id="KOG0814">
    <property type="taxonomic scope" value="Eukaryota"/>
</dbReference>
<dbReference type="InterPro" id="IPR044528">
    <property type="entry name" value="POD-like_MBL-fold"/>
</dbReference>
<feature type="domain" description="Rhodanese" evidence="2">
    <location>
        <begin position="395"/>
        <end position="483"/>
    </location>
</feature>
<evidence type="ECO:0000259" key="2">
    <source>
        <dbReference type="PROSITE" id="PS50206"/>
    </source>
</evidence>
<evidence type="ECO:0000256" key="1">
    <source>
        <dbReference type="ARBA" id="ARBA00022723"/>
    </source>
</evidence>
<dbReference type="Gene3D" id="3.60.15.10">
    <property type="entry name" value="Ribonuclease Z/Hydroxyacylglutathione hydrolase-like"/>
    <property type="match status" value="1"/>
</dbReference>
<accession>A0A0L0FRB8</accession>
<proteinExistence type="predicted"/>
<dbReference type="CDD" id="cd07724">
    <property type="entry name" value="POD-like_MBL-fold"/>
    <property type="match status" value="1"/>
</dbReference>